<evidence type="ECO:0000256" key="1">
    <source>
        <dbReference type="SAM" id="MobiDB-lite"/>
    </source>
</evidence>
<evidence type="ECO:0000313" key="4">
    <source>
        <dbReference type="Proteomes" id="UP000233551"/>
    </source>
</evidence>
<organism evidence="3 4">
    <name type="scientific">Punica granatum</name>
    <name type="common">Pomegranate</name>
    <dbReference type="NCBI Taxonomy" id="22663"/>
    <lineage>
        <taxon>Eukaryota</taxon>
        <taxon>Viridiplantae</taxon>
        <taxon>Streptophyta</taxon>
        <taxon>Embryophyta</taxon>
        <taxon>Tracheophyta</taxon>
        <taxon>Spermatophyta</taxon>
        <taxon>Magnoliopsida</taxon>
        <taxon>eudicotyledons</taxon>
        <taxon>Gunneridae</taxon>
        <taxon>Pentapetalae</taxon>
        <taxon>rosids</taxon>
        <taxon>malvids</taxon>
        <taxon>Myrtales</taxon>
        <taxon>Lythraceae</taxon>
        <taxon>Punica</taxon>
    </lineage>
</organism>
<feature type="transmembrane region" description="Helical" evidence="2">
    <location>
        <begin position="69"/>
        <end position="93"/>
    </location>
</feature>
<keyword evidence="2" id="KW-0812">Transmembrane</keyword>
<gene>
    <name evidence="3" type="ORF">CRG98_020840</name>
</gene>
<dbReference type="EMBL" id="PGOL01001341">
    <property type="protein sequence ID" value="PKI58781.1"/>
    <property type="molecule type" value="Genomic_DNA"/>
</dbReference>
<dbReference type="AlphaFoldDB" id="A0A2I0JRC4"/>
<keyword evidence="2" id="KW-1133">Transmembrane helix</keyword>
<feature type="region of interest" description="Disordered" evidence="1">
    <location>
        <begin position="236"/>
        <end position="261"/>
    </location>
</feature>
<protein>
    <submittedName>
        <fullName evidence="3">Uncharacterized protein</fullName>
    </submittedName>
</protein>
<keyword evidence="2" id="KW-0472">Membrane</keyword>
<name>A0A2I0JRC4_PUNGR</name>
<accession>A0A2I0JRC4</accession>
<evidence type="ECO:0000256" key="2">
    <source>
        <dbReference type="SAM" id="Phobius"/>
    </source>
</evidence>
<reference evidence="3 4" key="1">
    <citation type="submission" date="2017-11" db="EMBL/GenBank/DDBJ databases">
        <title>De-novo sequencing of pomegranate (Punica granatum L.) genome.</title>
        <authorList>
            <person name="Akparov Z."/>
            <person name="Amiraslanov A."/>
            <person name="Hajiyeva S."/>
            <person name="Abbasov M."/>
            <person name="Kaur K."/>
            <person name="Hamwieh A."/>
            <person name="Solovyev V."/>
            <person name="Salamov A."/>
            <person name="Braich B."/>
            <person name="Kosarev P."/>
            <person name="Mahmoud A."/>
            <person name="Hajiyev E."/>
            <person name="Babayeva S."/>
            <person name="Izzatullayeva V."/>
            <person name="Mammadov A."/>
            <person name="Mammadov A."/>
            <person name="Sharifova S."/>
            <person name="Ojaghi J."/>
            <person name="Eynullazada K."/>
            <person name="Bayramov B."/>
            <person name="Abdulazimova A."/>
            <person name="Shahmuradov I."/>
        </authorList>
    </citation>
    <scope>NUCLEOTIDE SEQUENCE [LARGE SCALE GENOMIC DNA]</scope>
    <source>
        <strain evidence="4">cv. AG2017</strain>
        <tissue evidence="3">Leaf</tissue>
    </source>
</reference>
<proteinExistence type="predicted"/>
<comment type="caution">
    <text evidence="3">The sequence shown here is derived from an EMBL/GenBank/DDBJ whole genome shotgun (WGS) entry which is preliminary data.</text>
</comment>
<dbReference type="Proteomes" id="UP000233551">
    <property type="component" value="Unassembled WGS sequence"/>
</dbReference>
<keyword evidence="4" id="KW-1185">Reference proteome</keyword>
<sequence length="261" mass="28527">MRKRVGEVARGSGDPAGQWAPKLTREEQQWQLRKKWVGKMAWATKGPPFFGSGSTREIKMSSEKQSETCSLVLVTLGCVPACFQVPFICLWIGRPGSPVKKASANVRECPNLSRRLLKCARGRHWSFCPCLRVRMFASVGPSVNSDPSFSQVLSVGAGGSKWGVDSDLRGGSGHSGEKIGWLGDSRSIPPVGTKPLTSLRTAECGYGHLTRNSRKKKGKKGWLCLVVRLSTHDHLVTGESEGREKPLDGDGTTRHSRGREK</sequence>
<evidence type="ECO:0000313" key="3">
    <source>
        <dbReference type="EMBL" id="PKI58781.1"/>
    </source>
</evidence>